<evidence type="ECO:0000313" key="3">
    <source>
        <dbReference type="Proteomes" id="UP000887159"/>
    </source>
</evidence>
<dbReference type="AlphaFoldDB" id="A0A8X6SNP0"/>
<gene>
    <name evidence="2" type="ORF">TNCV_2628971</name>
</gene>
<feature type="compositionally biased region" description="Polar residues" evidence="1">
    <location>
        <begin position="117"/>
        <end position="130"/>
    </location>
</feature>
<feature type="compositionally biased region" description="Polar residues" evidence="1">
    <location>
        <begin position="52"/>
        <end position="69"/>
    </location>
</feature>
<evidence type="ECO:0000256" key="1">
    <source>
        <dbReference type="SAM" id="MobiDB-lite"/>
    </source>
</evidence>
<protein>
    <submittedName>
        <fullName evidence="2">Uncharacterized protein</fullName>
    </submittedName>
</protein>
<feature type="region of interest" description="Disordered" evidence="1">
    <location>
        <begin position="43"/>
        <end position="69"/>
    </location>
</feature>
<name>A0A8X6SNP0_TRICX</name>
<dbReference type="Proteomes" id="UP000887159">
    <property type="component" value="Unassembled WGS sequence"/>
</dbReference>
<sequence>MPEFKVVAKKRGKKRREMGKIRNGIRDGRGGGGSLVSKSVGRFRRKHGKGQIQKSLWTDPITSFPNNDNTISRRSLERAPRFSSLPDAAGAVLLMRFLPLEDLHCCVPSDEIDSDRSSSPIEYETSASLS</sequence>
<accession>A0A8X6SNP0</accession>
<feature type="region of interest" description="Disordered" evidence="1">
    <location>
        <begin position="109"/>
        <end position="130"/>
    </location>
</feature>
<evidence type="ECO:0000313" key="2">
    <source>
        <dbReference type="EMBL" id="GFY10218.1"/>
    </source>
</evidence>
<dbReference type="EMBL" id="BMAU01021296">
    <property type="protein sequence ID" value="GFY10218.1"/>
    <property type="molecule type" value="Genomic_DNA"/>
</dbReference>
<proteinExistence type="predicted"/>
<reference evidence="2" key="1">
    <citation type="submission" date="2020-08" db="EMBL/GenBank/DDBJ databases">
        <title>Multicomponent nature underlies the extraordinary mechanical properties of spider dragline silk.</title>
        <authorList>
            <person name="Kono N."/>
            <person name="Nakamura H."/>
            <person name="Mori M."/>
            <person name="Yoshida Y."/>
            <person name="Ohtoshi R."/>
            <person name="Malay A.D."/>
            <person name="Moran D.A.P."/>
            <person name="Tomita M."/>
            <person name="Numata K."/>
            <person name="Arakawa K."/>
        </authorList>
    </citation>
    <scope>NUCLEOTIDE SEQUENCE</scope>
</reference>
<organism evidence="2 3">
    <name type="scientific">Trichonephila clavipes</name>
    <name type="common">Golden silk orbweaver</name>
    <name type="synonym">Nephila clavipes</name>
    <dbReference type="NCBI Taxonomy" id="2585209"/>
    <lineage>
        <taxon>Eukaryota</taxon>
        <taxon>Metazoa</taxon>
        <taxon>Ecdysozoa</taxon>
        <taxon>Arthropoda</taxon>
        <taxon>Chelicerata</taxon>
        <taxon>Arachnida</taxon>
        <taxon>Araneae</taxon>
        <taxon>Araneomorphae</taxon>
        <taxon>Entelegynae</taxon>
        <taxon>Araneoidea</taxon>
        <taxon>Nephilidae</taxon>
        <taxon>Trichonephila</taxon>
    </lineage>
</organism>
<keyword evidence="3" id="KW-1185">Reference proteome</keyword>
<comment type="caution">
    <text evidence="2">The sequence shown here is derived from an EMBL/GenBank/DDBJ whole genome shotgun (WGS) entry which is preliminary data.</text>
</comment>